<keyword evidence="2" id="KW-1185">Reference proteome</keyword>
<dbReference type="RefSeq" id="WP_069391798.1">
    <property type="nucleotide sequence ID" value="NZ_AP022594.1"/>
</dbReference>
<dbReference type="AlphaFoldDB" id="A0A7I7SE35"/>
<proteinExistence type="predicted"/>
<name>A0A7I7SE35_9MYCO</name>
<sequence length="105" mass="11780">MNRFLDAIVAWLRAGYPDGVPQTDYIPLLALLSRRLTSDEVKEVASHLMRRGDFDHVDIGVTITQITDELPSAEDVARVRDRLAAKGWPFDDQRDAAGGQPREHP</sequence>
<dbReference type="Gene3D" id="6.10.140.2080">
    <property type="match status" value="1"/>
</dbReference>
<dbReference type="Gene3D" id="1.10.10.2390">
    <property type="match status" value="1"/>
</dbReference>
<dbReference type="OrthoDB" id="4350726at2"/>
<protein>
    <submittedName>
        <fullName evidence="1">Uncharacterized protein</fullName>
    </submittedName>
</protein>
<reference evidence="1 2" key="1">
    <citation type="submission" date="2017-04" db="EMBL/GenBank/DDBJ databases">
        <title>The new phylogeny of genus Mycobacterium.</title>
        <authorList>
            <person name="Tortoli E."/>
            <person name="Trovato A."/>
            <person name="Cirillo D.M."/>
        </authorList>
    </citation>
    <scope>NUCLEOTIDE SEQUENCE [LARGE SCALE GENOMIC DNA]</scope>
    <source>
        <strain evidence="1 2">KCTC 19819</strain>
    </source>
</reference>
<gene>
    <name evidence="1" type="ORF">B8W67_09265</name>
</gene>
<accession>A0A7I7SE35</accession>
<comment type="caution">
    <text evidence="1">The sequence shown here is derived from an EMBL/GenBank/DDBJ whole genome shotgun (WGS) entry which is preliminary data.</text>
</comment>
<dbReference type="EMBL" id="NCXO01000016">
    <property type="protein sequence ID" value="OSC33857.1"/>
    <property type="molecule type" value="Genomic_DNA"/>
</dbReference>
<organism evidence="1 2">
    <name type="scientific">Mycolicibacillus koreensis</name>
    <dbReference type="NCBI Taxonomy" id="1069220"/>
    <lineage>
        <taxon>Bacteria</taxon>
        <taxon>Bacillati</taxon>
        <taxon>Actinomycetota</taxon>
        <taxon>Actinomycetes</taxon>
        <taxon>Mycobacteriales</taxon>
        <taxon>Mycobacteriaceae</taxon>
        <taxon>Mycolicibacillus</taxon>
    </lineage>
</organism>
<dbReference type="InterPro" id="IPR021784">
    <property type="entry name" value="DUF3349"/>
</dbReference>
<evidence type="ECO:0000313" key="2">
    <source>
        <dbReference type="Proteomes" id="UP000193577"/>
    </source>
</evidence>
<dbReference type="Proteomes" id="UP000193577">
    <property type="component" value="Unassembled WGS sequence"/>
</dbReference>
<evidence type="ECO:0000313" key="1">
    <source>
        <dbReference type="EMBL" id="OSC33857.1"/>
    </source>
</evidence>
<dbReference type="Pfam" id="PF11829">
    <property type="entry name" value="DUF3349"/>
    <property type="match status" value="1"/>
</dbReference>